<organism evidence="2 3">
    <name type="scientific">Pelagerythrobacter aerophilus</name>
    <dbReference type="NCBI Taxonomy" id="2306995"/>
    <lineage>
        <taxon>Bacteria</taxon>
        <taxon>Pseudomonadati</taxon>
        <taxon>Pseudomonadota</taxon>
        <taxon>Alphaproteobacteria</taxon>
        <taxon>Sphingomonadales</taxon>
        <taxon>Erythrobacteraceae</taxon>
        <taxon>Pelagerythrobacter</taxon>
    </lineage>
</organism>
<gene>
    <name evidence="2" type="ORF">D2V04_05130</name>
</gene>
<protein>
    <recommendedName>
        <fullName evidence="4">DUF2568 domain-containing protein</fullName>
    </recommendedName>
</protein>
<dbReference type="AlphaFoldDB" id="A0A418NJH5"/>
<evidence type="ECO:0000313" key="2">
    <source>
        <dbReference type="EMBL" id="RIV79374.1"/>
    </source>
</evidence>
<feature type="transmembrane region" description="Helical" evidence="1">
    <location>
        <begin position="41"/>
        <end position="60"/>
    </location>
</feature>
<dbReference type="RefSeq" id="WP_119512206.1">
    <property type="nucleotide sequence ID" value="NZ_QXFK01000014.1"/>
</dbReference>
<accession>A0A418NJH5</accession>
<feature type="transmembrane region" description="Helical" evidence="1">
    <location>
        <begin position="95"/>
        <end position="114"/>
    </location>
</feature>
<comment type="caution">
    <text evidence="2">The sequence shown here is derived from an EMBL/GenBank/DDBJ whole genome shotgun (WGS) entry which is preliminary data.</text>
</comment>
<dbReference type="OrthoDB" id="7450508at2"/>
<evidence type="ECO:0008006" key="4">
    <source>
        <dbReference type="Google" id="ProtNLM"/>
    </source>
</evidence>
<feature type="transmembrane region" description="Helical" evidence="1">
    <location>
        <begin position="67"/>
        <end position="89"/>
    </location>
</feature>
<dbReference type="Proteomes" id="UP000285092">
    <property type="component" value="Unassembled WGS sequence"/>
</dbReference>
<keyword evidence="1" id="KW-1133">Transmembrane helix</keyword>
<keyword evidence="1" id="KW-0472">Membrane</keyword>
<evidence type="ECO:0000256" key="1">
    <source>
        <dbReference type="SAM" id="Phobius"/>
    </source>
</evidence>
<evidence type="ECO:0000313" key="3">
    <source>
        <dbReference type="Proteomes" id="UP000285092"/>
    </source>
</evidence>
<keyword evidence="3" id="KW-1185">Reference proteome</keyword>
<reference evidence="2 3" key="1">
    <citation type="submission" date="2018-08" db="EMBL/GenBank/DDBJ databases">
        <title>Altererythrobacter sp.Ery1 and Ery12, the genome sequencing of novel strains in genus Alterythrobacter.</title>
        <authorList>
            <person name="Cheng H."/>
            <person name="Wu Y.-H."/>
            <person name="Fang C."/>
            <person name="Xu X.-W."/>
        </authorList>
    </citation>
    <scope>NUCLEOTIDE SEQUENCE [LARGE SCALE GENOMIC DNA]</scope>
    <source>
        <strain evidence="2 3">Ery1</strain>
    </source>
</reference>
<name>A0A418NJH5_9SPHN</name>
<sequence length="129" mass="13354">MRNITLTQALVLDAASCAIFFAFCVGATATIAALLGLPMTIVAAAGWICLPVTALLAFLAYKPSRPLLAAVVAGNTGWVLASLVVWLLHFNALTTLGHAVILAQAVAVELFVILEWRGLKALGAQPSAA</sequence>
<feature type="transmembrane region" description="Helical" evidence="1">
    <location>
        <begin position="12"/>
        <end position="35"/>
    </location>
</feature>
<proteinExistence type="predicted"/>
<keyword evidence="1" id="KW-0812">Transmembrane</keyword>
<dbReference type="EMBL" id="QXFK01000014">
    <property type="protein sequence ID" value="RIV79374.1"/>
    <property type="molecule type" value="Genomic_DNA"/>
</dbReference>